<accession>A0A1T4LSE4</accession>
<name>A0A1T4LSE4_9FIRM</name>
<dbReference type="EMBL" id="FUXA01000006">
    <property type="protein sequence ID" value="SJZ57659.1"/>
    <property type="molecule type" value="Genomic_DNA"/>
</dbReference>
<gene>
    <name evidence="1" type="ORF">SAMN02745110_00910</name>
</gene>
<sequence>MTLKELYSQVRGGKAKGQLGKYQLLSRHERQLAKYVTTMGGGSIKVCIRVFESGYVLYEEDEKFTVFHLSEIVNKNMEYDTTDSTLVSRKERNIQSEVLMSSEWYVRIILEGNDRIMRNREKVEADHTEFSYSGISEDMAQLGTSDDYLKEIIKELDHQKMLEIF</sequence>
<evidence type="ECO:0000313" key="1">
    <source>
        <dbReference type="EMBL" id="SJZ57659.1"/>
    </source>
</evidence>
<reference evidence="1 2" key="1">
    <citation type="submission" date="2017-02" db="EMBL/GenBank/DDBJ databases">
        <authorList>
            <person name="Peterson S.W."/>
        </authorList>
    </citation>
    <scope>NUCLEOTIDE SEQUENCE [LARGE SCALE GENOMIC DNA]</scope>
    <source>
        <strain evidence="1 2">ATCC 17233</strain>
    </source>
</reference>
<dbReference type="RefSeq" id="WP_078786765.1">
    <property type="nucleotide sequence ID" value="NZ_FMTO01000004.1"/>
</dbReference>
<dbReference type="Proteomes" id="UP000189857">
    <property type="component" value="Unassembled WGS sequence"/>
</dbReference>
<proteinExistence type="predicted"/>
<dbReference type="AlphaFoldDB" id="A0A1T4LSE4"/>
<evidence type="ECO:0000313" key="2">
    <source>
        <dbReference type="Proteomes" id="UP000189857"/>
    </source>
</evidence>
<organism evidence="1 2">
    <name type="scientific">Eubacterium ruminantium</name>
    <dbReference type="NCBI Taxonomy" id="42322"/>
    <lineage>
        <taxon>Bacteria</taxon>
        <taxon>Bacillati</taxon>
        <taxon>Bacillota</taxon>
        <taxon>Clostridia</taxon>
        <taxon>Eubacteriales</taxon>
        <taxon>Eubacteriaceae</taxon>
        <taxon>Eubacterium</taxon>
    </lineage>
</organism>
<protein>
    <submittedName>
        <fullName evidence="1">Uncharacterized protein</fullName>
    </submittedName>
</protein>
<dbReference type="OrthoDB" id="1958038at2"/>
<keyword evidence="2" id="KW-1185">Reference proteome</keyword>